<protein>
    <recommendedName>
        <fullName evidence="3">SUKH-4 immunity protein</fullName>
    </recommendedName>
</protein>
<evidence type="ECO:0000313" key="2">
    <source>
        <dbReference type="Proteomes" id="UP001165042"/>
    </source>
</evidence>
<dbReference type="EMBL" id="BSSD01000009">
    <property type="protein sequence ID" value="GLW94467.1"/>
    <property type="molecule type" value="Genomic_DNA"/>
</dbReference>
<evidence type="ECO:0000313" key="1">
    <source>
        <dbReference type="EMBL" id="GLW94467.1"/>
    </source>
</evidence>
<keyword evidence="2" id="KW-1185">Reference proteome</keyword>
<evidence type="ECO:0008006" key="3">
    <source>
        <dbReference type="Google" id="ProtNLM"/>
    </source>
</evidence>
<name>A0A9W6QRU6_9PSEU</name>
<organism evidence="1 2">
    <name type="scientific">Actinokineospora globicatena</name>
    <dbReference type="NCBI Taxonomy" id="103729"/>
    <lineage>
        <taxon>Bacteria</taxon>
        <taxon>Bacillati</taxon>
        <taxon>Actinomycetota</taxon>
        <taxon>Actinomycetes</taxon>
        <taxon>Pseudonocardiales</taxon>
        <taxon>Pseudonocardiaceae</taxon>
        <taxon>Actinokineospora</taxon>
    </lineage>
</organism>
<sequence>MLERAGAVARSRKYPSETWAVLTRPVRDLVVLDQRRVPTPGVLAAWDLPEVHTRALTDWGVPNMPDDFLSPAALTDPAALAWDDLVELATLPVMDGRVGLDLSTGEVRYRRPSGYEGMVNSSVGQFLEVAWRWYWLIEVLDYENFDEFVDEDSELMFFDFLRCADPLSLEDERGTLWGNQLEDD</sequence>
<gene>
    <name evidence="1" type="ORF">Aglo03_52830</name>
</gene>
<accession>A0A9W6QRU6</accession>
<proteinExistence type="predicted"/>
<reference evidence="1" key="1">
    <citation type="submission" date="2023-02" db="EMBL/GenBank/DDBJ databases">
        <title>Actinokineospora globicatena NBRC 15670.</title>
        <authorList>
            <person name="Ichikawa N."/>
            <person name="Sato H."/>
            <person name="Tonouchi N."/>
        </authorList>
    </citation>
    <scope>NUCLEOTIDE SEQUENCE</scope>
    <source>
        <strain evidence="1">NBRC 15670</strain>
    </source>
</reference>
<comment type="caution">
    <text evidence="1">The sequence shown here is derived from an EMBL/GenBank/DDBJ whole genome shotgun (WGS) entry which is preliminary data.</text>
</comment>
<dbReference type="Proteomes" id="UP001165042">
    <property type="component" value="Unassembled WGS sequence"/>
</dbReference>
<dbReference type="AlphaFoldDB" id="A0A9W6QRU6"/>
<dbReference type="InterPro" id="IPR025851">
    <property type="entry name" value="SUKH-4"/>
</dbReference>
<dbReference type="Pfam" id="PF14435">
    <property type="entry name" value="SUKH-4"/>
    <property type="match status" value="1"/>
</dbReference>